<reference evidence="1" key="2">
    <citation type="submission" date="2025-09" db="UniProtKB">
        <authorList>
            <consortium name="Ensembl"/>
        </authorList>
    </citation>
    <scope>IDENTIFICATION</scope>
</reference>
<accession>A0A8C0F7C5</accession>
<dbReference type="Proteomes" id="UP000694567">
    <property type="component" value="Unplaced"/>
</dbReference>
<organism evidence="1 2">
    <name type="scientific">Bubo bubo</name>
    <name type="common">Eurasian eagle-owl</name>
    <name type="synonym">Strix bubo</name>
    <dbReference type="NCBI Taxonomy" id="30461"/>
    <lineage>
        <taxon>Eukaryota</taxon>
        <taxon>Metazoa</taxon>
        <taxon>Chordata</taxon>
        <taxon>Craniata</taxon>
        <taxon>Vertebrata</taxon>
        <taxon>Euteleostomi</taxon>
        <taxon>Archelosauria</taxon>
        <taxon>Archosauria</taxon>
        <taxon>Dinosauria</taxon>
        <taxon>Saurischia</taxon>
        <taxon>Theropoda</taxon>
        <taxon>Coelurosauria</taxon>
        <taxon>Aves</taxon>
        <taxon>Neognathae</taxon>
        <taxon>Neoaves</taxon>
        <taxon>Telluraves</taxon>
        <taxon>Strigiformes</taxon>
        <taxon>Strigidae</taxon>
        <taxon>Bubo</taxon>
    </lineage>
</organism>
<dbReference type="AlphaFoldDB" id="A0A8C0F7C5"/>
<evidence type="ECO:0000313" key="2">
    <source>
        <dbReference type="Proteomes" id="UP000694567"/>
    </source>
</evidence>
<reference evidence="1" key="1">
    <citation type="submission" date="2025-08" db="UniProtKB">
        <authorList>
            <consortium name="Ensembl"/>
        </authorList>
    </citation>
    <scope>IDENTIFICATION</scope>
</reference>
<sequence>TPCVTQAGCQLEGRISTTGSTALFSQPSLRTLTCIEDSFQCLDVSGDARDPVDANLFDAPLLHLLDALAHDVRHLGALAPASESGTISKDF</sequence>
<protein>
    <submittedName>
        <fullName evidence="1">Uncharacterized protein</fullName>
    </submittedName>
</protein>
<evidence type="ECO:0000313" key="1">
    <source>
        <dbReference type="Ensembl" id="ENSBOBP00000013570.1"/>
    </source>
</evidence>
<proteinExistence type="predicted"/>
<name>A0A8C0F7C5_BUBBB</name>
<dbReference type="Ensembl" id="ENSBOBT00000013891.1">
    <property type="protein sequence ID" value="ENSBOBP00000013570.1"/>
    <property type="gene ID" value="ENSBOBG00000008570.1"/>
</dbReference>
<keyword evidence="2" id="KW-1185">Reference proteome</keyword>